<dbReference type="NCBIfam" id="TIGR02870">
    <property type="entry name" value="spore_II_D"/>
    <property type="match status" value="1"/>
</dbReference>
<proteinExistence type="predicted"/>
<dbReference type="NCBIfam" id="TIGR02669">
    <property type="entry name" value="SpoIID_LytB"/>
    <property type="match status" value="1"/>
</dbReference>
<evidence type="ECO:0000313" key="3">
    <source>
        <dbReference type="Proteomes" id="UP001491552"/>
    </source>
</evidence>
<name>A0ABV1G467_9FIRM</name>
<dbReference type="EMBL" id="JBBMFF010000113">
    <property type="protein sequence ID" value="MEQ2510063.1"/>
    <property type="molecule type" value="Genomic_DNA"/>
</dbReference>
<reference evidence="2 3" key="1">
    <citation type="submission" date="2024-03" db="EMBL/GenBank/DDBJ databases">
        <title>Human intestinal bacterial collection.</title>
        <authorList>
            <person name="Pauvert C."/>
            <person name="Hitch T.C.A."/>
            <person name="Clavel T."/>
        </authorList>
    </citation>
    <scope>NUCLEOTIDE SEQUENCE [LARGE SCALE GENOMIC DNA]</scope>
    <source>
        <strain evidence="2 3">CLA-AA-H192</strain>
    </source>
</reference>
<keyword evidence="3" id="KW-1185">Reference proteome</keyword>
<dbReference type="InterPro" id="IPR013486">
    <property type="entry name" value="SpoIID/LytB"/>
</dbReference>
<evidence type="ECO:0000313" key="2">
    <source>
        <dbReference type="EMBL" id="MEQ2510063.1"/>
    </source>
</evidence>
<dbReference type="Proteomes" id="UP001491552">
    <property type="component" value="Unassembled WGS sequence"/>
</dbReference>
<evidence type="ECO:0000259" key="1">
    <source>
        <dbReference type="Pfam" id="PF08486"/>
    </source>
</evidence>
<sequence>MIRKFFAALGCAVLGAAVMLLALPLLPGQLLPHGRAETLAATEAETAPAEPADEPFDGAVTLRVLVDGAVCEQTLHDYLVCVLLAEVPSGFAAEALKAQACAARTFALRQAGAGKHAEADVCASAACCQGWCAPEQWPEHAAAEAAVTETDGLAVVYDGQLIDATYFSCSGGRTEAAVAVWGGEIPYLQSVPSPGEEDAPRETETLTFTAEEFRDRITPARPDADLSGTPETWFGTVRYTEGGGIGTLELGGASFTGTELRRLLGLRSTDIEFSPQEDGVTVTTHGFGHRVGLSQYGAEAMARAGRRFDEILLHYYQGTEIRRLTLDGEK</sequence>
<comment type="caution">
    <text evidence="2">The sequence shown here is derived from an EMBL/GenBank/DDBJ whole genome shotgun (WGS) entry which is preliminary data.</text>
</comment>
<dbReference type="Pfam" id="PF08486">
    <property type="entry name" value="SpoIID"/>
    <property type="match status" value="1"/>
</dbReference>
<dbReference type="RefSeq" id="WP_349134766.1">
    <property type="nucleotide sequence ID" value="NZ_JBBMFF010000113.1"/>
</dbReference>
<protein>
    <submittedName>
        <fullName evidence="2">Stage II sporulation protein D</fullName>
    </submittedName>
</protein>
<organism evidence="2 3">
    <name type="scientific">Faecousia intestinalis</name>
    <dbReference type="NCBI Taxonomy" id="3133167"/>
    <lineage>
        <taxon>Bacteria</taxon>
        <taxon>Bacillati</taxon>
        <taxon>Bacillota</taxon>
        <taxon>Clostridia</taxon>
        <taxon>Eubacteriales</taxon>
        <taxon>Oscillospiraceae</taxon>
        <taxon>Faecousia</taxon>
    </lineage>
</organism>
<feature type="domain" description="Sporulation stage II protein D amidase enhancer LytB N-terminal" evidence="1">
    <location>
        <begin position="72"/>
        <end position="157"/>
    </location>
</feature>
<accession>A0ABV1G467</accession>
<gene>
    <name evidence="2" type="primary">spoIID</name>
    <name evidence="2" type="ORF">WMO66_02160</name>
</gene>
<dbReference type="InterPro" id="IPR014225">
    <property type="entry name" value="Spore_II_D_firmicutes"/>
</dbReference>
<dbReference type="InterPro" id="IPR013693">
    <property type="entry name" value="SpoIID/LytB_N"/>
</dbReference>